<proteinExistence type="predicted"/>
<dbReference type="PANTHER" id="PTHR11920:SF335">
    <property type="entry name" value="GUANYLATE CYCLASE"/>
    <property type="match status" value="1"/>
</dbReference>
<keyword evidence="3" id="KW-0547">Nucleotide-binding</keyword>
<evidence type="ECO:0000256" key="4">
    <source>
        <dbReference type="ARBA" id="ARBA00022989"/>
    </source>
</evidence>
<dbReference type="GO" id="GO:0004016">
    <property type="term" value="F:adenylate cyclase activity"/>
    <property type="evidence" value="ECO:0007669"/>
    <property type="project" value="TreeGrafter"/>
</dbReference>
<keyword evidence="11" id="KW-1185">Reference proteome</keyword>
<protein>
    <submittedName>
        <fullName evidence="10">Receptor-type guanylate cyclase gcy</fullName>
    </submittedName>
</protein>
<evidence type="ECO:0000313" key="10">
    <source>
        <dbReference type="EMBL" id="CAB9515789.1"/>
    </source>
</evidence>
<dbReference type="InterPro" id="IPR029787">
    <property type="entry name" value="Nucleotide_cyclase"/>
</dbReference>
<keyword evidence="2 8" id="KW-0812">Transmembrane</keyword>
<keyword evidence="10" id="KW-0675">Receptor</keyword>
<evidence type="ECO:0000256" key="8">
    <source>
        <dbReference type="SAM" id="Phobius"/>
    </source>
</evidence>
<reference evidence="10" key="1">
    <citation type="submission" date="2020-06" db="EMBL/GenBank/DDBJ databases">
        <authorList>
            <consortium name="Plant Systems Biology data submission"/>
        </authorList>
    </citation>
    <scope>NUCLEOTIDE SEQUENCE</scope>
    <source>
        <strain evidence="10">D6</strain>
    </source>
</reference>
<feature type="region of interest" description="Disordered" evidence="7">
    <location>
        <begin position="1"/>
        <end position="36"/>
    </location>
</feature>
<dbReference type="PANTHER" id="PTHR11920">
    <property type="entry name" value="GUANYLYL CYCLASE"/>
    <property type="match status" value="1"/>
</dbReference>
<dbReference type="CDD" id="cd07302">
    <property type="entry name" value="CHD"/>
    <property type="match status" value="1"/>
</dbReference>
<evidence type="ECO:0000259" key="9">
    <source>
        <dbReference type="PROSITE" id="PS50125"/>
    </source>
</evidence>
<evidence type="ECO:0000313" key="11">
    <source>
        <dbReference type="Proteomes" id="UP001153069"/>
    </source>
</evidence>
<evidence type="ECO:0000256" key="6">
    <source>
        <dbReference type="ARBA" id="ARBA00023239"/>
    </source>
</evidence>
<dbReference type="SMART" id="SM00044">
    <property type="entry name" value="CYCc"/>
    <property type="match status" value="1"/>
</dbReference>
<dbReference type="AlphaFoldDB" id="A0A9N8EAT7"/>
<evidence type="ECO:0000256" key="3">
    <source>
        <dbReference type="ARBA" id="ARBA00022741"/>
    </source>
</evidence>
<evidence type="ECO:0000256" key="1">
    <source>
        <dbReference type="ARBA" id="ARBA00004370"/>
    </source>
</evidence>
<dbReference type="Proteomes" id="UP001153069">
    <property type="component" value="Unassembled WGS sequence"/>
</dbReference>
<feature type="compositionally biased region" description="Pro residues" evidence="7">
    <location>
        <begin position="1150"/>
        <end position="1159"/>
    </location>
</feature>
<feature type="region of interest" description="Disordered" evidence="7">
    <location>
        <begin position="480"/>
        <end position="503"/>
    </location>
</feature>
<dbReference type="GO" id="GO:0004114">
    <property type="term" value="F:3',5'-cyclic-nucleotide phosphodiesterase activity"/>
    <property type="evidence" value="ECO:0007669"/>
    <property type="project" value="InterPro"/>
</dbReference>
<dbReference type="OrthoDB" id="432756at2759"/>
<dbReference type="PROSITE" id="PS50125">
    <property type="entry name" value="GUANYLATE_CYCLASE_2"/>
    <property type="match status" value="1"/>
</dbReference>
<dbReference type="InterPro" id="IPR003607">
    <property type="entry name" value="HD/PDEase_dom"/>
</dbReference>
<dbReference type="EMBL" id="CAICTM010000737">
    <property type="protein sequence ID" value="CAB9515789.1"/>
    <property type="molecule type" value="Genomic_DNA"/>
</dbReference>
<dbReference type="SUPFAM" id="SSF55073">
    <property type="entry name" value="Nucleotide cyclase"/>
    <property type="match status" value="1"/>
</dbReference>
<keyword evidence="4 8" id="KW-1133">Transmembrane helix</keyword>
<dbReference type="Pfam" id="PF00211">
    <property type="entry name" value="Guanylate_cyc"/>
    <property type="match status" value="1"/>
</dbReference>
<dbReference type="InterPro" id="IPR050401">
    <property type="entry name" value="Cyclic_nucleotide_synthase"/>
</dbReference>
<dbReference type="GO" id="GO:0004383">
    <property type="term" value="F:guanylate cyclase activity"/>
    <property type="evidence" value="ECO:0007669"/>
    <property type="project" value="TreeGrafter"/>
</dbReference>
<keyword evidence="6" id="KW-0456">Lyase</keyword>
<dbReference type="SMART" id="SM00471">
    <property type="entry name" value="HDc"/>
    <property type="match status" value="1"/>
</dbReference>
<dbReference type="Gene3D" id="1.10.1300.10">
    <property type="entry name" value="3'5'-cyclic nucleotide phosphodiesterase, catalytic domain"/>
    <property type="match status" value="1"/>
</dbReference>
<dbReference type="GO" id="GO:0007168">
    <property type="term" value="P:receptor guanylyl cyclase signaling pathway"/>
    <property type="evidence" value="ECO:0007669"/>
    <property type="project" value="TreeGrafter"/>
</dbReference>
<feature type="transmembrane region" description="Helical" evidence="8">
    <location>
        <begin position="53"/>
        <end position="77"/>
    </location>
</feature>
<evidence type="ECO:0000256" key="7">
    <source>
        <dbReference type="SAM" id="MobiDB-lite"/>
    </source>
</evidence>
<feature type="compositionally biased region" description="Basic and acidic residues" evidence="7">
    <location>
        <begin position="1136"/>
        <end position="1145"/>
    </location>
</feature>
<name>A0A9N8EAT7_9STRA</name>
<comment type="subcellular location">
    <subcellularLocation>
        <location evidence="1">Membrane</location>
    </subcellularLocation>
</comment>
<dbReference type="SUPFAM" id="SSF109604">
    <property type="entry name" value="HD-domain/PDEase-like"/>
    <property type="match status" value="1"/>
</dbReference>
<evidence type="ECO:0000256" key="2">
    <source>
        <dbReference type="ARBA" id="ARBA00022692"/>
    </source>
</evidence>
<dbReference type="InterPro" id="IPR036971">
    <property type="entry name" value="PDEase_catalytic_dom_sf"/>
</dbReference>
<dbReference type="GO" id="GO:0001653">
    <property type="term" value="F:peptide receptor activity"/>
    <property type="evidence" value="ECO:0007669"/>
    <property type="project" value="TreeGrafter"/>
</dbReference>
<evidence type="ECO:0000256" key="5">
    <source>
        <dbReference type="ARBA" id="ARBA00023136"/>
    </source>
</evidence>
<gene>
    <name evidence="10" type="ORF">SEMRO_738_G195320.1</name>
</gene>
<dbReference type="GO" id="GO:0035556">
    <property type="term" value="P:intracellular signal transduction"/>
    <property type="evidence" value="ECO:0007669"/>
    <property type="project" value="InterPro"/>
</dbReference>
<feature type="transmembrane region" description="Helical" evidence="8">
    <location>
        <begin position="424"/>
        <end position="447"/>
    </location>
</feature>
<feature type="compositionally biased region" description="Basic and acidic residues" evidence="7">
    <location>
        <begin position="480"/>
        <end position="490"/>
    </location>
</feature>
<feature type="domain" description="Guanylate cyclase" evidence="9">
    <location>
        <begin position="525"/>
        <end position="659"/>
    </location>
</feature>
<dbReference type="Gene3D" id="3.30.70.1230">
    <property type="entry name" value="Nucleotide cyclase"/>
    <property type="match status" value="1"/>
</dbReference>
<organism evidence="10 11">
    <name type="scientific">Seminavis robusta</name>
    <dbReference type="NCBI Taxonomy" id="568900"/>
    <lineage>
        <taxon>Eukaryota</taxon>
        <taxon>Sar</taxon>
        <taxon>Stramenopiles</taxon>
        <taxon>Ochrophyta</taxon>
        <taxon>Bacillariophyta</taxon>
        <taxon>Bacillariophyceae</taxon>
        <taxon>Bacillariophycidae</taxon>
        <taxon>Naviculales</taxon>
        <taxon>Naviculaceae</taxon>
        <taxon>Seminavis</taxon>
    </lineage>
</organism>
<feature type="compositionally biased region" description="Basic and acidic residues" evidence="7">
    <location>
        <begin position="26"/>
        <end position="36"/>
    </location>
</feature>
<dbReference type="InterPro" id="IPR002073">
    <property type="entry name" value="PDEase_catalytic_dom"/>
</dbReference>
<dbReference type="Pfam" id="PF00233">
    <property type="entry name" value="PDEase_I"/>
    <property type="match status" value="1"/>
</dbReference>
<dbReference type="GO" id="GO:0000166">
    <property type="term" value="F:nucleotide binding"/>
    <property type="evidence" value="ECO:0007669"/>
    <property type="project" value="UniProtKB-KW"/>
</dbReference>
<dbReference type="InterPro" id="IPR001054">
    <property type="entry name" value="A/G_cyclase"/>
</dbReference>
<feature type="region of interest" description="Disordered" evidence="7">
    <location>
        <begin position="1136"/>
        <end position="1159"/>
    </location>
</feature>
<sequence>MTDKDNMEFEDEESSVVSEAMTDTENTVRSEDERDEKKEVYKMSAKDTRRVQLWRFVVTVALLVTALVVTLTTYRFLKDEETSNFEVAFEQFSRTLAEAALEEQENIRDSMKSVAAAISSQAVTANASDSWPNVRIKMFGLYAQNAMQQCKVEFMAFNPRVSPQQYAPYIEFINNNFKEMIDEGHMFHYGDLTHISQDPRFSRPTPFISAVGPEGFGPDEPRDVYWPSQMYSPPAGSYVLNHNVGSLDRVATALVALEHLQYDTVFTGANGEDTTTDRILGKEVHATYHSQLNGTKSSPHGYALQPVHQDPLDQNSNIVGIVTSAFAFDAALRNLIPDGVQGIICVITSTENANFTYEVDGQNAYFLGIEDLHESKYDDYGVQVDLALHTNPEFPTTPGHAQYQMHIYPSDRFRATYDSNTPEIFAIAVAVTFVLVAIVFLVYDLFVFKRNENLVAKAAQSNAIVTSLFPEHMRERLMHEKEEDQLTKDKAGRRKTLSGSLTDGTFDEKTSRVHKPLADLYLDTTVLFADITGFTAWSSVREPSQVFVLLETLFQSFDGVAKKRRVFKVETVGDCYVAVSGLPEPKKDHPIAMCRFARDIIAKMRSLTKALEVTLGPDTGDLDLRVGIHSGPVTAGILRGDRSRFQLFGDTMNVCQRVESSGKAGRIHASKETAELLKSMGKESWLDKRTHAVNAKGLGEMVTYWISVAGERAGSVTSRGSFDDLHFGTTRNNHTDGVKPIKELDARMNRLISWNCEMLLEIMQQVVARRSAKQAKKRSLSNRVILPEKENTNPISQVKEIIHLPGFDAAAAEKQQNPADVEIPSQVVKELHLLVSEIARLYNDNPFHNFDHASHVVMSVIKLTSRIVATSDNDQVESAAKLHDHTYGITSDPLTQFACAFSALIHDADHVGVSNAQLVKEGTDLAVRYEGRSVAEQNSLDLSWELLMERRFETFRSFLFSDSAELTRFRQLVVNSVMSTDIVDKDMKTLRNGRWDKAFKKGDNVDFEDESKTDEVNRKATIVIEHIIQASDISHTMQHWHVYRKWNQNLFEELYVAYLNGRMDKDPATFWYKGEFGFFDFYIIPLTKKLKECGVFGVSSGEFLNYATKNREMWELHGEEAVAEMIAEAKEKYGVKNEDAAKEAPEQAVPRPPPVEIDV</sequence>
<dbReference type="GO" id="GO:0005886">
    <property type="term" value="C:plasma membrane"/>
    <property type="evidence" value="ECO:0007669"/>
    <property type="project" value="TreeGrafter"/>
</dbReference>
<keyword evidence="5 8" id="KW-0472">Membrane</keyword>
<accession>A0A9N8EAT7</accession>
<comment type="caution">
    <text evidence="10">The sequence shown here is derived from an EMBL/GenBank/DDBJ whole genome shotgun (WGS) entry which is preliminary data.</text>
</comment>